<dbReference type="PROSITE" id="PS51257">
    <property type="entry name" value="PROKAR_LIPOPROTEIN"/>
    <property type="match status" value="1"/>
</dbReference>
<dbReference type="InterPro" id="IPR025326">
    <property type="entry name" value="DUF4232"/>
</dbReference>
<keyword evidence="5" id="KW-1185">Reference proteome</keyword>
<reference evidence="4 5" key="1">
    <citation type="journal article" date="2019" name="Int. J. Syst. Evol. Microbiol.">
        <title>The Global Catalogue of Microorganisms (GCM) 10K type strain sequencing project: providing services to taxonomists for standard genome sequencing and annotation.</title>
        <authorList>
            <consortium name="The Broad Institute Genomics Platform"/>
            <consortium name="The Broad Institute Genome Sequencing Center for Infectious Disease"/>
            <person name="Wu L."/>
            <person name="Ma J."/>
        </authorList>
    </citation>
    <scope>NUCLEOTIDE SEQUENCE [LARGE SCALE GENOMIC DNA]</scope>
    <source>
        <strain evidence="4 5">JCM 10649</strain>
    </source>
</reference>
<feature type="domain" description="DUF4232" evidence="3">
    <location>
        <begin position="83"/>
        <end position="210"/>
    </location>
</feature>
<sequence>MTPTRGTLRIAAAALTAGAVLALAACGGGDGDGADGGGKSTAAGAGSRAPGGPDATTEDAKNGENGGKDGSTDEVMPVPGSACAAGSVKVVAQAVASPVNHLLLVATNTSGSPCDAFGFPFLRFDADQATASAVEESRPKETVRLAPGKSAYAAVITSAADGSGGTVRKAGKLSVAFQAKDGERSVGAQAAVALPGGTVAVDDSARTTYWVGSSATALRW</sequence>
<proteinExistence type="predicted"/>
<dbReference type="Proteomes" id="UP001499895">
    <property type="component" value="Unassembled WGS sequence"/>
</dbReference>
<accession>A0ABN1AZU6</accession>
<evidence type="ECO:0000256" key="2">
    <source>
        <dbReference type="SAM" id="SignalP"/>
    </source>
</evidence>
<feature type="chain" id="PRO_5047120463" description="DUF4232 domain-containing protein" evidence="2">
    <location>
        <begin position="25"/>
        <end position="220"/>
    </location>
</feature>
<feature type="compositionally biased region" description="Basic and acidic residues" evidence="1">
    <location>
        <begin position="58"/>
        <end position="71"/>
    </location>
</feature>
<organism evidence="4 5">
    <name type="scientific">Streptomyces stramineus</name>
    <dbReference type="NCBI Taxonomy" id="173861"/>
    <lineage>
        <taxon>Bacteria</taxon>
        <taxon>Bacillati</taxon>
        <taxon>Actinomycetota</taxon>
        <taxon>Actinomycetes</taxon>
        <taxon>Kitasatosporales</taxon>
        <taxon>Streptomycetaceae</taxon>
        <taxon>Streptomyces</taxon>
    </lineage>
</organism>
<gene>
    <name evidence="4" type="ORF">GCM10009544_55820</name>
</gene>
<name>A0ABN1AZU6_9ACTN</name>
<feature type="region of interest" description="Disordered" evidence="1">
    <location>
        <begin position="32"/>
        <end position="78"/>
    </location>
</feature>
<feature type="compositionally biased region" description="Low complexity" evidence="1">
    <location>
        <begin position="40"/>
        <end position="55"/>
    </location>
</feature>
<evidence type="ECO:0000256" key="1">
    <source>
        <dbReference type="SAM" id="MobiDB-lite"/>
    </source>
</evidence>
<comment type="caution">
    <text evidence="4">The sequence shown here is derived from an EMBL/GenBank/DDBJ whole genome shotgun (WGS) entry which is preliminary data.</text>
</comment>
<evidence type="ECO:0000313" key="5">
    <source>
        <dbReference type="Proteomes" id="UP001499895"/>
    </source>
</evidence>
<dbReference type="Pfam" id="PF14016">
    <property type="entry name" value="DUF4232"/>
    <property type="match status" value="1"/>
</dbReference>
<keyword evidence="2" id="KW-0732">Signal</keyword>
<evidence type="ECO:0000313" key="4">
    <source>
        <dbReference type="EMBL" id="GAA0487377.1"/>
    </source>
</evidence>
<dbReference type="RefSeq" id="WP_344095919.1">
    <property type="nucleotide sequence ID" value="NZ_BAAAHB010000098.1"/>
</dbReference>
<dbReference type="EMBL" id="BAAAHB010000098">
    <property type="protein sequence ID" value="GAA0487377.1"/>
    <property type="molecule type" value="Genomic_DNA"/>
</dbReference>
<feature type="signal peptide" evidence="2">
    <location>
        <begin position="1"/>
        <end position="24"/>
    </location>
</feature>
<evidence type="ECO:0000259" key="3">
    <source>
        <dbReference type="Pfam" id="PF14016"/>
    </source>
</evidence>
<protein>
    <recommendedName>
        <fullName evidence="3">DUF4232 domain-containing protein</fullName>
    </recommendedName>
</protein>